<dbReference type="Proteomes" id="UP001596972">
    <property type="component" value="Unassembled WGS sequence"/>
</dbReference>
<sequence>MTGGEQIAAVEERDSVAALAPESPLLFAWARLRLREIVQGRVERLLVGRRAEGCWSVLHDASGWMSARGVGEADVVRFGSAREAVADAMAGIMIDAGVRLNSELLKVAGVVVETDLREPPWRLWRVTDAGRESAGGSDGRPDGPGIVLDDVDGRPMGYFVCVPRPRPDGERGGFVTVRKVFALAVAAMLPPDDQDGTSTLEVLPEGTELHGSGGVDEVFLFEPGTPFVWQGVVRGGYKDPIPDVYHVQRPLPVYPGFPVAHASIPDTGIGAGARPPTKEGRGYYLVEPICELLRSGHLTRTPAPSGRMRVTFGEAE</sequence>
<reference evidence="2" key="1">
    <citation type="journal article" date="2019" name="Int. J. Syst. Evol. Microbiol.">
        <title>The Global Catalogue of Microorganisms (GCM) 10K type strain sequencing project: providing services to taxonomists for standard genome sequencing and annotation.</title>
        <authorList>
            <consortium name="The Broad Institute Genomics Platform"/>
            <consortium name="The Broad Institute Genome Sequencing Center for Infectious Disease"/>
            <person name="Wu L."/>
            <person name="Ma J."/>
        </authorList>
    </citation>
    <scope>NUCLEOTIDE SEQUENCE [LARGE SCALE GENOMIC DNA]</scope>
    <source>
        <strain evidence="2">JCM 31202</strain>
    </source>
</reference>
<dbReference type="EMBL" id="JBHTJA010000037">
    <property type="protein sequence ID" value="MFD0902527.1"/>
    <property type="molecule type" value="Genomic_DNA"/>
</dbReference>
<evidence type="ECO:0000313" key="2">
    <source>
        <dbReference type="Proteomes" id="UP001596972"/>
    </source>
</evidence>
<dbReference type="RefSeq" id="WP_378300400.1">
    <property type="nucleotide sequence ID" value="NZ_JBHTJA010000037.1"/>
</dbReference>
<evidence type="ECO:0008006" key="3">
    <source>
        <dbReference type="Google" id="ProtNLM"/>
    </source>
</evidence>
<evidence type="ECO:0000313" key="1">
    <source>
        <dbReference type="EMBL" id="MFD0902527.1"/>
    </source>
</evidence>
<protein>
    <recommendedName>
        <fullName evidence="3">DUF4237 domain-containing protein</fullName>
    </recommendedName>
</protein>
<name>A0ABW3ETG4_9ACTN</name>
<accession>A0ABW3ETG4</accession>
<keyword evidence="2" id="KW-1185">Reference proteome</keyword>
<comment type="caution">
    <text evidence="1">The sequence shown here is derived from an EMBL/GenBank/DDBJ whole genome shotgun (WGS) entry which is preliminary data.</text>
</comment>
<organism evidence="1 2">
    <name type="scientific">Actinomadura sediminis</name>
    <dbReference type="NCBI Taxonomy" id="1038904"/>
    <lineage>
        <taxon>Bacteria</taxon>
        <taxon>Bacillati</taxon>
        <taxon>Actinomycetota</taxon>
        <taxon>Actinomycetes</taxon>
        <taxon>Streptosporangiales</taxon>
        <taxon>Thermomonosporaceae</taxon>
        <taxon>Actinomadura</taxon>
    </lineage>
</organism>
<proteinExistence type="predicted"/>
<gene>
    <name evidence="1" type="ORF">ACFQ11_19165</name>
</gene>